<dbReference type="Gene3D" id="2.160.10.10">
    <property type="entry name" value="Hexapeptide repeat proteins"/>
    <property type="match status" value="1"/>
</dbReference>
<dbReference type="AlphaFoldDB" id="A0A544W4T4"/>
<keyword evidence="5" id="KW-1185">Reference proteome</keyword>
<evidence type="ECO:0000256" key="1">
    <source>
        <dbReference type="ARBA" id="ARBA00022679"/>
    </source>
</evidence>
<dbReference type="GO" id="GO:0016746">
    <property type="term" value="F:acyltransferase activity"/>
    <property type="evidence" value="ECO:0007669"/>
    <property type="project" value="UniProtKB-KW"/>
</dbReference>
<dbReference type="PANTHER" id="PTHR42811">
    <property type="entry name" value="SERINE ACETYLTRANSFERASE"/>
    <property type="match status" value="1"/>
</dbReference>
<name>A0A544W4T4_9MYCO</name>
<sequence>MSSPSSAARRRPSWQTTSAPRHWSSTKRLSAGSTGTHRPGDARGTRSVRSAIAHPTAPSPLYDRPVAQPQRTTLLAFARIWAYPLWRSVIRSKSADDVVADVDFWITCIGDAELVALDQYSRFAYLSGALTEFRTLVHYRLRSSSLPRRLLLRTLYRPATALILEADRIGPALFIQHGVGTVVTAESIGSHCWINQQVTIGYDAKGRPTLRDGVRVGAGAVVIGPITLHDGATVGANATVIHDVPAGQTVVAPTATPLTPRSVDGDGRA</sequence>
<dbReference type="InterPro" id="IPR045304">
    <property type="entry name" value="LbH_SAT"/>
</dbReference>
<gene>
    <name evidence="4" type="ORF">D8S82_07655</name>
</gene>
<proteinExistence type="predicted"/>
<keyword evidence="1 4" id="KW-0808">Transferase</keyword>
<protein>
    <submittedName>
        <fullName evidence="4">Serine acetyltransferase</fullName>
    </submittedName>
</protein>
<feature type="compositionally biased region" description="Polar residues" evidence="3">
    <location>
        <begin position="26"/>
        <end position="36"/>
    </location>
</feature>
<keyword evidence="2" id="KW-0012">Acyltransferase</keyword>
<evidence type="ECO:0000313" key="4">
    <source>
        <dbReference type="EMBL" id="TQR87250.1"/>
    </source>
</evidence>
<accession>A0A544W4T4</accession>
<reference evidence="4 5" key="1">
    <citation type="submission" date="2018-10" db="EMBL/GenBank/DDBJ databases">
        <title>Draft genome of Mycobacterium hodleri strain B.</title>
        <authorList>
            <person name="Amande T.J."/>
            <person name="Mcgenity T.J."/>
        </authorList>
    </citation>
    <scope>NUCLEOTIDE SEQUENCE [LARGE SCALE GENOMIC DNA]</scope>
    <source>
        <strain evidence="4 5">B</strain>
    </source>
</reference>
<feature type="region of interest" description="Disordered" evidence="3">
    <location>
        <begin position="1"/>
        <end position="47"/>
    </location>
</feature>
<dbReference type="EMBL" id="VIFX01000007">
    <property type="protein sequence ID" value="TQR87250.1"/>
    <property type="molecule type" value="Genomic_DNA"/>
</dbReference>
<dbReference type="InterPro" id="IPR011004">
    <property type="entry name" value="Trimer_LpxA-like_sf"/>
</dbReference>
<dbReference type="SUPFAM" id="SSF51161">
    <property type="entry name" value="Trimeric LpxA-like enzymes"/>
    <property type="match status" value="1"/>
</dbReference>
<dbReference type="CDD" id="cd03354">
    <property type="entry name" value="LbH_SAT"/>
    <property type="match status" value="1"/>
</dbReference>
<organism evidence="4 5">
    <name type="scientific">Mycolicibacterium hodleri</name>
    <dbReference type="NCBI Taxonomy" id="49897"/>
    <lineage>
        <taxon>Bacteria</taxon>
        <taxon>Bacillati</taxon>
        <taxon>Actinomycetota</taxon>
        <taxon>Actinomycetes</taxon>
        <taxon>Mycobacteriales</taxon>
        <taxon>Mycobacteriaceae</taxon>
        <taxon>Mycolicibacterium</taxon>
    </lineage>
</organism>
<evidence type="ECO:0000256" key="2">
    <source>
        <dbReference type="ARBA" id="ARBA00023315"/>
    </source>
</evidence>
<dbReference type="Proteomes" id="UP000315759">
    <property type="component" value="Unassembled WGS sequence"/>
</dbReference>
<comment type="caution">
    <text evidence="4">The sequence shown here is derived from an EMBL/GenBank/DDBJ whole genome shotgun (WGS) entry which is preliminary data.</text>
</comment>
<evidence type="ECO:0000256" key="3">
    <source>
        <dbReference type="SAM" id="MobiDB-lite"/>
    </source>
</evidence>
<evidence type="ECO:0000313" key="5">
    <source>
        <dbReference type="Proteomes" id="UP000315759"/>
    </source>
</evidence>